<accession>E0VDI5</accession>
<dbReference type="InterPro" id="IPR059181">
    <property type="entry name" value="RWDD2A-B_C"/>
</dbReference>
<gene>
    <name evidence="3" type="primary">8238303</name>
    <name evidence="2" type="ORF">Phum_PHUM116850</name>
</gene>
<dbReference type="KEGG" id="phu:Phum_PHUM116850"/>
<organism>
    <name type="scientific">Pediculus humanus subsp. corporis</name>
    <name type="common">Body louse</name>
    <dbReference type="NCBI Taxonomy" id="121224"/>
    <lineage>
        <taxon>Eukaryota</taxon>
        <taxon>Metazoa</taxon>
        <taxon>Ecdysozoa</taxon>
        <taxon>Arthropoda</taxon>
        <taxon>Hexapoda</taxon>
        <taxon>Insecta</taxon>
        <taxon>Pterygota</taxon>
        <taxon>Neoptera</taxon>
        <taxon>Paraneoptera</taxon>
        <taxon>Psocodea</taxon>
        <taxon>Troctomorpha</taxon>
        <taxon>Phthiraptera</taxon>
        <taxon>Anoplura</taxon>
        <taxon>Pediculidae</taxon>
        <taxon>Pediculus</taxon>
    </lineage>
</organism>
<dbReference type="FunCoup" id="E0VDI5">
    <property type="interactions" value="17"/>
</dbReference>
<dbReference type="RefSeq" id="XP_002424179.1">
    <property type="nucleotide sequence ID" value="XM_002424134.1"/>
</dbReference>
<dbReference type="InParanoid" id="E0VDI5"/>
<dbReference type="InterPro" id="IPR017359">
    <property type="entry name" value="Phi-like"/>
</dbReference>
<sequence length="310" mass="36746">MLECKDEKEDFFNLSVVNQDEDDKEFDVKSQKEWLEMQISECEMLQSMFPRSDELSIDYGILVDVQDYLSGKSLVKPPQLNYTVHLNICDSKLDVIIFLPSEYPHVKPEVYVRSDQLNRNQQNTLNESLSNYISNLEKDEIIIGSIIFWLQENAETYFLVSKNEVKDSVSNVKKEENIFNRLWIYSHHIYSKVKRRIILDLADEYVLTGFCLPGKPGIICFEGYENNCQESWKKLKSLTWKKILCISKERVEADCDIDNLRKFKNFEEISFSNCRKKKQDHHMDLGEFYKYLKTYECDYIFKTYFGMDGK</sequence>
<proteinExistence type="predicted"/>
<dbReference type="eggNOG" id="ENOG502QR2G">
    <property type="taxonomic scope" value="Eukaryota"/>
</dbReference>
<dbReference type="HOGENOM" id="CLU_046295_1_0_1"/>
<dbReference type="EnsemblMetazoa" id="PHUM116850-RA">
    <property type="protein sequence ID" value="PHUM116850-PA"/>
    <property type="gene ID" value="PHUM116850"/>
</dbReference>
<dbReference type="PROSITE" id="PS50908">
    <property type="entry name" value="RWD"/>
    <property type="match status" value="1"/>
</dbReference>
<dbReference type="OrthoDB" id="432412at2759"/>
<dbReference type="Gene3D" id="3.10.110.10">
    <property type="entry name" value="Ubiquitin Conjugating Enzyme"/>
    <property type="match status" value="1"/>
</dbReference>
<dbReference type="Pfam" id="PF05773">
    <property type="entry name" value="RWD"/>
    <property type="match status" value="1"/>
</dbReference>
<dbReference type="EMBL" id="DS235078">
    <property type="protein sequence ID" value="EEB11441.1"/>
    <property type="molecule type" value="Genomic_DNA"/>
</dbReference>
<reference evidence="2" key="1">
    <citation type="submission" date="2007-04" db="EMBL/GenBank/DDBJ databases">
        <title>Annotation of Pediculus humanus corporis strain USDA.</title>
        <authorList>
            <person name="Kirkness E."/>
            <person name="Hannick L."/>
            <person name="Hass B."/>
            <person name="Bruggner R."/>
            <person name="Lawson D."/>
            <person name="Bidwell S."/>
            <person name="Joardar V."/>
            <person name="Caler E."/>
            <person name="Walenz B."/>
            <person name="Inman J."/>
            <person name="Schobel S."/>
            <person name="Galinsky K."/>
            <person name="Amedeo P."/>
            <person name="Strausberg R."/>
        </authorList>
    </citation>
    <scope>NUCLEOTIDE SEQUENCE</scope>
    <source>
        <strain evidence="2">USDA</strain>
    </source>
</reference>
<evidence type="ECO:0000313" key="4">
    <source>
        <dbReference type="Proteomes" id="UP000009046"/>
    </source>
</evidence>
<dbReference type="VEuPathDB" id="VectorBase:PHUM116850"/>
<dbReference type="GeneID" id="8238303"/>
<evidence type="ECO:0000313" key="3">
    <source>
        <dbReference type="EnsemblMetazoa" id="PHUM116850-PA"/>
    </source>
</evidence>
<feature type="domain" description="RWD" evidence="1">
    <location>
        <begin position="40"/>
        <end position="157"/>
    </location>
</feature>
<dbReference type="CTD" id="8238303"/>
<dbReference type="CDD" id="cd23829">
    <property type="entry name" value="RWD_RWDD2"/>
    <property type="match status" value="1"/>
</dbReference>
<evidence type="ECO:0000313" key="2">
    <source>
        <dbReference type="EMBL" id="EEB11441.1"/>
    </source>
</evidence>
<dbReference type="PIRSF" id="PIRSF038021">
    <property type="entry name" value="UCP038021_RWDD2"/>
    <property type="match status" value="1"/>
</dbReference>
<dbReference type="SUPFAM" id="SSF54495">
    <property type="entry name" value="UBC-like"/>
    <property type="match status" value="1"/>
</dbReference>
<name>E0VDI5_PEDHC</name>
<reference evidence="2" key="2">
    <citation type="submission" date="2007-04" db="EMBL/GenBank/DDBJ databases">
        <title>The genome of the human body louse.</title>
        <authorList>
            <consortium name="The Human Body Louse Genome Consortium"/>
            <person name="Kirkness E."/>
            <person name="Walenz B."/>
            <person name="Hass B."/>
            <person name="Bruggner R."/>
            <person name="Strausberg R."/>
        </authorList>
    </citation>
    <scope>NUCLEOTIDE SEQUENCE</scope>
    <source>
        <strain evidence="2">USDA</strain>
    </source>
</reference>
<dbReference type="PANTHER" id="PTHR15955">
    <property type="entry name" value="RWD DOMAIN CONTAINING PROTEIN 2"/>
    <property type="match status" value="1"/>
</dbReference>
<dbReference type="PANTHER" id="PTHR15955:SF8">
    <property type="entry name" value="RWD DOMAIN-CONTAINING PROTEIN 2B-RELATED"/>
    <property type="match status" value="1"/>
</dbReference>
<dbReference type="InterPro" id="IPR016135">
    <property type="entry name" value="UBQ-conjugating_enzyme/RWD"/>
</dbReference>
<dbReference type="InterPro" id="IPR010541">
    <property type="entry name" value="Prp3_C"/>
</dbReference>
<dbReference type="AlphaFoldDB" id="E0VDI5"/>
<evidence type="ECO:0000259" key="1">
    <source>
        <dbReference type="PROSITE" id="PS50908"/>
    </source>
</evidence>
<dbReference type="Pfam" id="PF06544">
    <property type="entry name" value="Prp3_C"/>
    <property type="match status" value="1"/>
</dbReference>
<protein>
    <submittedName>
        <fullName evidence="2 3">RWD domain-containing protein, putative</fullName>
    </submittedName>
</protein>
<dbReference type="EMBL" id="AAZO01001379">
    <property type="status" value="NOT_ANNOTATED_CDS"/>
    <property type="molecule type" value="Genomic_DNA"/>
</dbReference>
<reference evidence="3" key="3">
    <citation type="submission" date="2020-05" db="UniProtKB">
        <authorList>
            <consortium name="EnsemblMetazoa"/>
        </authorList>
    </citation>
    <scope>IDENTIFICATION</scope>
    <source>
        <strain evidence="3">USDA</strain>
    </source>
</reference>
<dbReference type="CDD" id="cd24163">
    <property type="entry name" value="RWDD2_C"/>
    <property type="match status" value="1"/>
</dbReference>
<dbReference type="Proteomes" id="UP000009046">
    <property type="component" value="Unassembled WGS sequence"/>
</dbReference>
<dbReference type="InterPro" id="IPR006575">
    <property type="entry name" value="RWD_dom"/>
</dbReference>
<keyword evidence="4" id="KW-1185">Reference proteome</keyword>
<dbReference type="OMA" id="RENCEEF"/>